<dbReference type="SMART" id="SM00219">
    <property type="entry name" value="TyrKc"/>
    <property type="match status" value="1"/>
</dbReference>
<dbReference type="AlphaFoldDB" id="A0A6J5TWS0"/>
<feature type="region of interest" description="Disordered" evidence="4">
    <location>
        <begin position="191"/>
        <end position="274"/>
    </location>
</feature>
<dbReference type="PROSITE" id="PS50011">
    <property type="entry name" value="PROTEIN_KINASE_DOM"/>
    <property type="match status" value="1"/>
</dbReference>
<feature type="compositionally biased region" description="Low complexity" evidence="4">
    <location>
        <begin position="709"/>
        <end position="727"/>
    </location>
</feature>
<dbReference type="InterPro" id="IPR008266">
    <property type="entry name" value="Tyr_kinase_AS"/>
</dbReference>
<feature type="domain" description="Protein kinase" evidence="5">
    <location>
        <begin position="391"/>
        <end position="659"/>
    </location>
</feature>
<accession>A0A6J5TWS0</accession>
<dbReference type="InterPro" id="IPR000719">
    <property type="entry name" value="Prot_kinase_dom"/>
</dbReference>
<evidence type="ECO:0000256" key="4">
    <source>
        <dbReference type="SAM" id="MobiDB-lite"/>
    </source>
</evidence>
<feature type="region of interest" description="Disordered" evidence="4">
    <location>
        <begin position="298"/>
        <end position="339"/>
    </location>
</feature>
<dbReference type="InterPro" id="IPR001245">
    <property type="entry name" value="Ser-Thr/Tyr_kinase_cat_dom"/>
</dbReference>
<gene>
    <name evidence="6" type="ORF">CURHAP_LOCUS12280</name>
</gene>
<feature type="compositionally biased region" description="Basic residues" evidence="4">
    <location>
        <begin position="210"/>
        <end position="221"/>
    </location>
</feature>
<keyword evidence="1" id="KW-0723">Serine/threonine-protein kinase</keyword>
<dbReference type="FunFam" id="1.10.510.10:FF:000849">
    <property type="entry name" value="receptor-like cytosolic serine/threonine-protein kinase RBK1 isoform X1"/>
    <property type="match status" value="1"/>
</dbReference>
<feature type="compositionally biased region" description="Basic and acidic residues" evidence="4">
    <location>
        <begin position="326"/>
        <end position="339"/>
    </location>
</feature>
<dbReference type="EMBL" id="CAEKDK010000002">
    <property type="protein sequence ID" value="CAB4268540.1"/>
    <property type="molecule type" value="Genomic_DNA"/>
</dbReference>
<organism evidence="6 7">
    <name type="scientific">Prunus armeniaca</name>
    <name type="common">Apricot</name>
    <name type="synonym">Armeniaca vulgaris</name>
    <dbReference type="NCBI Taxonomy" id="36596"/>
    <lineage>
        <taxon>Eukaryota</taxon>
        <taxon>Viridiplantae</taxon>
        <taxon>Streptophyta</taxon>
        <taxon>Embryophyta</taxon>
        <taxon>Tracheophyta</taxon>
        <taxon>Spermatophyta</taxon>
        <taxon>Magnoliopsida</taxon>
        <taxon>eudicotyledons</taxon>
        <taxon>Gunneridae</taxon>
        <taxon>Pentapetalae</taxon>
        <taxon>rosids</taxon>
        <taxon>fabids</taxon>
        <taxon>Rosales</taxon>
        <taxon>Rosaceae</taxon>
        <taxon>Amygdaloideae</taxon>
        <taxon>Amygdaleae</taxon>
        <taxon>Prunus</taxon>
    </lineage>
</organism>
<reference evidence="6 7" key="1">
    <citation type="submission" date="2020-05" db="EMBL/GenBank/DDBJ databases">
        <authorList>
            <person name="Campoy J."/>
            <person name="Schneeberger K."/>
            <person name="Spophaly S."/>
        </authorList>
    </citation>
    <scope>NUCLEOTIDE SEQUENCE [LARGE SCALE GENOMIC DNA]</scope>
    <source>
        <strain evidence="6">PruArmRojPasFocal</strain>
    </source>
</reference>
<dbReference type="PROSITE" id="PS00109">
    <property type="entry name" value="PROTEIN_KINASE_TYR"/>
    <property type="match status" value="1"/>
</dbReference>
<name>A0A6J5TWS0_PRUAR</name>
<dbReference type="Pfam" id="PF07714">
    <property type="entry name" value="PK_Tyr_Ser-Thr"/>
    <property type="match status" value="1"/>
</dbReference>
<dbReference type="InterPro" id="IPR020635">
    <property type="entry name" value="Tyr_kinase_cat_dom"/>
</dbReference>
<proteinExistence type="predicted"/>
<dbReference type="SUPFAM" id="SSF56112">
    <property type="entry name" value="Protein kinase-like (PK-like)"/>
    <property type="match status" value="1"/>
</dbReference>
<dbReference type="CDD" id="cd14066">
    <property type="entry name" value="STKc_IRAK"/>
    <property type="match status" value="1"/>
</dbReference>
<dbReference type="PANTHER" id="PTHR47989:SF8">
    <property type="entry name" value="INACTIVE PROTEIN KINASE SELMODRAFT_444075-LIKE"/>
    <property type="match status" value="1"/>
</dbReference>
<dbReference type="PANTHER" id="PTHR47989">
    <property type="entry name" value="OS01G0750732 PROTEIN"/>
    <property type="match status" value="1"/>
</dbReference>
<evidence type="ECO:0000313" key="7">
    <source>
        <dbReference type="Proteomes" id="UP000507222"/>
    </source>
</evidence>
<keyword evidence="2" id="KW-0547">Nucleotide-binding</keyword>
<dbReference type="InterPro" id="IPR011009">
    <property type="entry name" value="Kinase-like_dom_sf"/>
</dbReference>
<dbReference type="GO" id="GO:0005524">
    <property type="term" value="F:ATP binding"/>
    <property type="evidence" value="ECO:0007669"/>
    <property type="project" value="UniProtKB-KW"/>
</dbReference>
<dbReference type="GO" id="GO:0004713">
    <property type="term" value="F:protein tyrosine kinase activity"/>
    <property type="evidence" value="ECO:0007669"/>
    <property type="project" value="InterPro"/>
</dbReference>
<sequence>MAAEVQKVVVIQDASKDIVSSSAIESVLQGLLLKPGDELTLLAVLHQVNNPSTLSFMAAGRLLGYRTKMDSSSIFGTNQKVVEEELERKAEEYRNKVGIIMISQQCEKAKCSQPAVQQSRGIICQSYADRVEFNMEVIAGPSPKMVAVEAAIRLGASWVILDRQMKKDKQFFMEKLSCGISRMKRNNYVEQLRGPKPFGRSKQVNERRSKSVTKKRSKDRHVKYDEMIPGSPDEELSPKRSPSLRMTSSGKEQEGDGSGHPWPSHRKSTSSSETLLTTKMSSVGNTETLTSCLPCHYQEEESTTNTERGKAGEHSPFPIAESQARVQKETDNVGSSDEYKQHSYKDDWIGECQTDEEFKNSICTVCKNKRPTIGWKRDFTHAELLAATDGFSMKTYLSEGGFGSVYKGDLNGLKIAVKQHKNASCQGEKEFESEVHVLSKARHENLVMLLGSCSEGNHRLLVYEYVCNGSLDKHLSNHSRRPLSWDMKIKIATGAARGLQYLHANNIIHRDVRPNNILVTHDYESLLGDFGLARSQHEDSDRTSDTTRVVGTLGYLAPEYAENGKVSTKTDVYAFGVILLQLITGMRPTDKKLGGKSLVGWARPLLKERNYPDLIDPSNVDCHDVHQLYWMVRVAEKCLSRDPHKRLTMDAVVNALNYLNDANPVCSIGDFSPAQSESAGSMPGSSESHGDHGDYITVEVTPTLEYMHSQSTSSETSSFSTVSEQSSLGSSASTEEKKENPE</sequence>
<feature type="compositionally biased region" description="Polar residues" evidence="4">
    <location>
        <begin position="673"/>
        <end position="687"/>
    </location>
</feature>
<dbReference type="Proteomes" id="UP000507222">
    <property type="component" value="Unassembled WGS sequence"/>
</dbReference>
<feature type="region of interest" description="Disordered" evidence="4">
    <location>
        <begin position="673"/>
        <end position="742"/>
    </location>
</feature>
<keyword evidence="1" id="KW-0418">Kinase</keyword>
<dbReference type="GO" id="GO:0004674">
    <property type="term" value="F:protein serine/threonine kinase activity"/>
    <property type="evidence" value="ECO:0007669"/>
    <property type="project" value="UniProtKB-KW"/>
</dbReference>
<protein>
    <recommendedName>
        <fullName evidence="5">Protein kinase domain-containing protein</fullName>
    </recommendedName>
</protein>
<dbReference type="Gene3D" id="3.30.200.20">
    <property type="entry name" value="Phosphorylase Kinase, domain 1"/>
    <property type="match status" value="1"/>
</dbReference>
<evidence type="ECO:0000313" key="6">
    <source>
        <dbReference type="EMBL" id="CAB4268540.1"/>
    </source>
</evidence>
<dbReference type="Gene3D" id="1.10.510.10">
    <property type="entry name" value="Transferase(Phosphotransferase) domain 1"/>
    <property type="match status" value="1"/>
</dbReference>
<evidence type="ECO:0000256" key="1">
    <source>
        <dbReference type="ARBA" id="ARBA00022527"/>
    </source>
</evidence>
<keyword evidence="3" id="KW-0067">ATP-binding</keyword>
<evidence type="ECO:0000256" key="3">
    <source>
        <dbReference type="ARBA" id="ARBA00022840"/>
    </source>
</evidence>
<dbReference type="FunFam" id="3.30.200.20:FF:000604">
    <property type="entry name" value="Proline-rich receptor-like protein kinase PERK8"/>
    <property type="match status" value="1"/>
</dbReference>
<keyword evidence="1" id="KW-0808">Transferase</keyword>
<evidence type="ECO:0000259" key="5">
    <source>
        <dbReference type="PROSITE" id="PS50011"/>
    </source>
</evidence>
<evidence type="ECO:0000256" key="2">
    <source>
        <dbReference type="ARBA" id="ARBA00022741"/>
    </source>
</evidence>